<feature type="coiled-coil region" evidence="15">
    <location>
        <begin position="502"/>
        <end position="557"/>
    </location>
</feature>
<dbReference type="GO" id="GO:0042138">
    <property type="term" value="P:meiotic DNA double-strand break formation"/>
    <property type="evidence" value="ECO:0007669"/>
    <property type="project" value="EnsemblFungi"/>
</dbReference>
<comment type="pathway">
    <text evidence="3 14">Protein modification; protein ubiquitination.</text>
</comment>
<dbReference type="GO" id="GO:0097110">
    <property type="term" value="F:scaffold protein binding"/>
    <property type="evidence" value="ECO:0007669"/>
    <property type="project" value="EnsemblFungi"/>
</dbReference>
<keyword evidence="6 14" id="KW-0479">Metal-binding</keyword>
<keyword evidence="19" id="KW-1185">Reference proteome</keyword>
<dbReference type="GO" id="GO:0042802">
    <property type="term" value="F:identical protein binding"/>
    <property type="evidence" value="ECO:0007669"/>
    <property type="project" value="EnsemblFungi"/>
</dbReference>
<proteinExistence type="inferred from homology"/>
<evidence type="ECO:0000256" key="12">
    <source>
        <dbReference type="ARBA" id="ARBA00023242"/>
    </source>
</evidence>
<evidence type="ECO:0000256" key="4">
    <source>
        <dbReference type="ARBA" id="ARBA00005555"/>
    </source>
</evidence>
<keyword evidence="12 14" id="KW-0539">Nucleus</keyword>
<keyword evidence="10 14" id="KW-0156">Chromatin regulator</keyword>
<organism evidence="18 19">
    <name type="scientific">Huiozyma naganishii (strain ATCC MYA-139 / BCRC 22969 / CBS 8797 / KCTC 17520 / NBRC 10181 / NCYC 3082 / Yp74L-3)</name>
    <name type="common">Yeast</name>
    <name type="synonym">Kazachstania naganishii</name>
    <dbReference type="NCBI Taxonomy" id="1071383"/>
    <lineage>
        <taxon>Eukaryota</taxon>
        <taxon>Fungi</taxon>
        <taxon>Dikarya</taxon>
        <taxon>Ascomycota</taxon>
        <taxon>Saccharomycotina</taxon>
        <taxon>Saccharomycetes</taxon>
        <taxon>Saccharomycetales</taxon>
        <taxon>Saccharomycetaceae</taxon>
        <taxon>Huiozyma</taxon>
    </lineage>
</organism>
<dbReference type="GO" id="GO:0008270">
    <property type="term" value="F:zinc ion binding"/>
    <property type="evidence" value="ECO:0007669"/>
    <property type="project" value="UniProtKB-KW"/>
</dbReference>
<dbReference type="HOGENOM" id="CLU_019713_1_0_1"/>
<evidence type="ECO:0000256" key="1">
    <source>
        <dbReference type="ARBA" id="ARBA00000900"/>
    </source>
</evidence>
<evidence type="ECO:0000256" key="14">
    <source>
        <dbReference type="RuleBase" id="RU365038"/>
    </source>
</evidence>
<comment type="subcellular location">
    <subcellularLocation>
        <location evidence="2 14">Nucleus</location>
    </subcellularLocation>
</comment>
<dbReference type="GO" id="GO:0033503">
    <property type="term" value="C:HULC complex"/>
    <property type="evidence" value="ECO:0007669"/>
    <property type="project" value="TreeGrafter"/>
</dbReference>
<comment type="catalytic activity">
    <reaction evidence="1 14">
        <text>S-ubiquitinyl-[E2 ubiquitin-conjugating enzyme]-L-cysteine + [acceptor protein]-L-lysine = [E2 ubiquitin-conjugating enzyme]-L-cysteine + N(6)-ubiquitinyl-[acceptor protein]-L-lysine.</text>
        <dbReference type="EC" id="2.3.2.27"/>
    </reaction>
</comment>
<dbReference type="InterPro" id="IPR001841">
    <property type="entry name" value="Znf_RING"/>
</dbReference>
<evidence type="ECO:0000256" key="10">
    <source>
        <dbReference type="ARBA" id="ARBA00022853"/>
    </source>
</evidence>
<evidence type="ECO:0000256" key="7">
    <source>
        <dbReference type="ARBA" id="ARBA00022771"/>
    </source>
</evidence>
<dbReference type="EC" id="2.3.2.27" evidence="14"/>
<dbReference type="SMART" id="SM00184">
    <property type="entry name" value="RING"/>
    <property type="match status" value="1"/>
</dbReference>
<dbReference type="GO" id="GO:0000724">
    <property type="term" value="P:double-strand break repair via homologous recombination"/>
    <property type="evidence" value="ECO:0007669"/>
    <property type="project" value="EnsemblFungi"/>
</dbReference>
<dbReference type="GO" id="GO:0005634">
    <property type="term" value="C:nucleus"/>
    <property type="evidence" value="ECO:0007669"/>
    <property type="project" value="UniProtKB-SubCell"/>
</dbReference>
<dbReference type="GO" id="GO:0000781">
    <property type="term" value="C:chromosome, telomeric region"/>
    <property type="evidence" value="ECO:0007669"/>
    <property type="project" value="GOC"/>
</dbReference>
<dbReference type="eggNOG" id="KOG0978">
    <property type="taxonomic scope" value="Eukaryota"/>
</dbReference>
<keyword evidence="5 14" id="KW-0808">Transferase</keyword>
<dbReference type="GO" id="GO:0000722">
    <property type="term" value="P:telomere maintenance via recombination"/>
    <property type="evidence" value="ECO:0007669"/>
    <property type="project" value="EnsemblFungi"/>
</dbReference>
<evidence type="ECO:0000256" key="16">
    <source>
        <dbReference type="SAM" id="MobiDB-lite"/>
    </source>
</evidence>
<feature type="coiled-coil region" evidence="15">
    <location>
        <begin position="241"/>
        <end position="275"/>
    </location>
</feature>
<dbReference type="OrthoDB" id="654191at2759"/>
<name>J7R5Q7_HUIN7</name>
<feature type="region of interest" description="Disordered" evidence="16">
    <location>
        <begin position="222"/>
        <end position="241"/>
    </location>
</feature>
<sequence length="686" mass="79035">MSVEPAAKKPKLELSDPSEPLTQSDVVAFQKEALFRCLNQRRNEYNYLHERYEVSKKSYMEISMKLANIIALVVTLAKFLEYSLTDENDKSICNKLAEGDENLIVQMSDSFMKILTKFVAGKGEESLEYEKLISFTKELKILQQSKIELTNENTKLVAEIRQLKQFYENLIKKYDREDSLTVKRIFEKRDGEAADEENNASESNSAVERTNSPENLAVKQEQNNGESLKAGTENIASDPHVEGNADLADEYETKIAKLQNELESLRLVVDELEKIKILNRDKISTLETDLMGYKNVNHDDDIKVERDSWQNKVVLLSKENQELKGINDSFLSKFQALCTEKEIFNNQLTKEYQENAEKFKTQITTLEKDLVRIRTVRDELLSKIAILESEKSKSELIEDIKKSLELSRATWENLCENRKLENPSQDLLMKEIQDMEKAFKSLNELNSKKYNDLINHESVISKLTVEKTKADQKYFAAMRSKDSILIENKNLSKTLGKTNELIVQLKDAEKLLQQKIDVLHRQLKLSQANEKRLIDSNKSESLKIIELNSQINKLEKLTQYYKDENVNLLGETNRLQSAKERFEISNKTLELKASQNDQTITKLEERLKARRAGALESDEPLAEELENFRTLVYCSLCSKNWKNMAIKTCGHVFCDSCCKERLAARMRKCPTCNNPFASGDLIPIHL</sequence>
<dbReference type="GO" id="GO:0031573">
    <property type="term" value="P:mitotic intra-S DNA damage checkpoint signaling"/>
    <property type="evidence" value="ECO:0007669"/>
    <property type="project" value="EnsemblFungi"/>
</dbReference>
<reference evidence="19" key="2">
    <citation type="submission" date="2012-08" db="EMBL/GenBank/DDBJ databases">
        <title>Genome sequence of Kazachstania naganishii.</title>
        <authorList>
            <person name="Gordon J.L."/>
            <person name="Armisen D."/>
            <person name="Proux-Wera E."/>
            <person name="OhEigeartaigh S.S."/>
            <person name="Byrne K.P."/>
            <person name="Wolfe K.H."/>
        </authorList>
    </citation>
    <scope>NUCLEOTIDE SEQUENCE [LARGE SCALE GENOMIC DNA]</scope>
    <source>
        <strain evidence="19">ATCC MYA-139 / BCRC 22969 / CBS 8797 / CCRC 22969 / KCTC 17520 / NBRC 10181 / NCYC 3082</strain>
    </source>
</reference>
<dbReference type="UniPathway" id="UPA00143"/>
<dbReference type="Pfam" id="PF08647">
    <property type="entry name" value="BRE1"/>
    <property type="match status" value="1"/>
</dbReference>
<comment type="similarity">
    <text evidence="4 14">Belongs to the BRE1 family.</text>
</comment>
<dbReference type="STRING" id="1071383.J7R5Q7"/>
<dbReference type="GO" id="GO:0003688">
    <property type="term" value="F:DNA replication origin binding"/>
    <property type="evidence" value="ECO:0007669"/>
    <property type="project" value="EnsemblFungi"/>
</dbReference>
<gene>
    <name evidence="18" type="primary">KNAG0D04450</name>
    <name evidence="18" type="ordered locus">KNAG_0D04450</name>
</gene>
<reference evidence="18 19" key="1">
    <citation type="journal article" date="2011" name="Proc. Natl. Acad. Sci. U.S.A.">
        <title>Evolutionary erosion of yeast sex chromosomes by mating-type switching accidents.</title>
        <authorList>
            <person name="Gordon J.L."/>
            <person name="Armisen D."/>
            <person name="Proux-Wera E."/>
            <person name="Oheigeartaigh S.S."/>
            <person name="Byrne K.P."/>
            <person name="Wolfe K.H."/>
        </authorList>
    </citation>
    <scope>NUCLEOTIDE SEQUENCE [LARGE SCALE GENOMIC DNA]</scope>
    <source>
        <strain evidence="19">ATCC MYA-139 / BCRC 22969 / CBS 8797 / CCRC 22969 / KCTC 17520 / NBRC 10181 / NCYC 3082</strain>
    </source>
</reference>
<evidence type="ECO:0000256" key="8">
    <source>
        <dbReference type="ARBA" id="ARBA00022786"/>
    </source>
</evidence>
<dbReference type="SUPFAM" id="SSF57850">
    <property type="entry name" value="RING/U-box"/>
    <property type="match status" value="1"/>
</dbReference>
<evidence type="ECO:0000256" key="5">
    <source>
        <dbReference type="ARBA" id="ARBA00022679"/>
    </source>
</evidence>
<dbReference type="GO" id="GO:0031509">
    <property type="term" value="P:subtelomeric heterochromatin formation"/>
    <property type="evidence" value="ECO:0007669"/>
    <property type="project" value="EnsemblFungi"/>
</dbReference>
<protein>
    <recommendedName>
        <fullName evidence="14">E3 ubiquitin protein ligase</fullName>
        <ecNumber evidence="14">2.3.2.27</ecNumber>
    </recommendedName>
</protein>
<feature type="coiled-coil region" evidence="15">
    <location>
        <begin position="139"/>
        <end position="177"/>
    </location>
</feature>
<evidence type="ECO:0000256" key="3">
    <source>
        <dbReference type="ARBA" id="ARBA00004906"/>
    </source>
</evidence>
<dbReference type="PANTHER" id="PTHR23163">
    <property type="entry name" value="RING FINGER PROTEIN-RELATED"/>
    <property type="match status" value="1"/>
</dbReference>
<dbReference type="PROSITE" id="PS50089">
    <property type="entry name" value="ZF_RING_2"/>
    <property type="match status" value="1"/>
</dbReference>
<dbReference type="AlphaFoldDB" id="J7R5Q7"/>
<keyword evidence="11 14" id="KW-0175">Coiled coil</keyword>
<evidence type="ECO:0000259" key="17">
    <source>
        <dbReference type="PROSITE" id="PS50089"/>
    </source>
</evidence>
<evidence type="ECO:0000256" key="2">
    <source>
        <dbReference type="ARBA" id="ARBA00004123"/>
    </source>
</evidence>
<evidence type="ECO:0000256" key="6">
    <source>
        <dbReference type="ARBA" id="ARBA00022723"/>
    </source>
</evidence>
<evidence type="ECO:0000256" key="9">
    <source>
        <dbReference type="ARBA" id="ARBA00022833"/>
    </source>
</evidence>
<dbReference type="InterPro" id="IPR013083">
    <property type="entry name" value="Znf_RING/FYVE/PHD"/>
</dbReference>
<dbReference type="GO" id="GO:0061630">
    <property type="term" value="F:ubiquitin protein ligase activity"/>
    <property type="evidence" value="ECO:0007669"/>
    <property type="project" value="UniProtKB-EC"/>
</dbReference>
<evidence type="ECO:0000313" key="18">
    <source>
        <dbReference type="EMBL" id="CCK70190.1"/>
    </source>
</evidence>
<dbReference type="GO" id="GO:0030174">
    <property type="term" value="P:regulation of DNA-templated DNA replication initiation"/>
    <property type="evidence" value="ECO:0007669"/>
    <property type="project" value="EnsemblFungi"/>
</dbReference>
<feature type="region of interest" description="Disordered" evidence="16">
    <location>
        <begin position="191"/>
        <end position="214"/>
    </location>
</feature>
<keyword evidence="7 13" id="KW-0863">Zinc-finger</keyword>
<dbReference type="GO" id="GO:0016567">
    <property type="term" value="P:protein ubiquitination"/>
    <property type="evidence" value="ECO:0007669"/>
    <property type="project" value="UniProtKB-UniRule"/>
</dbReference>
<dbReference type="InterPro" id="IPR018957">
    <property type="entry name" value="Znf_C3HC4_RING-type"/>
</dbReference>
<keyword evidence="8 14" id="KW-0833">Ubl conjugation pathway</keyword>
<dbReference type="Pfam" id="PF00097">
    <property type="entry name" value="zf-C3HC4"/>
    <property type="match status" value="1"/>
</dbReference>
<dbReference type="CDD" id="cd16499">
    <property type="entry name" value="RING-HC_Bre1-like"/>
    <property type="match status" value="1"/>
</dbReference>
<evidence type="ECO:0000256" key="15">
    <source>
        <dbReference type="SAM" id="Coils"/>
    </source>
</evidence>
<dbReference type="PANTHER" id="PTHR23163:SF0">
    <property type="entry name" value="E3 UBIQUITIN-PROTEIN LIGASE BRE1"/>
    <property type="match status" value="1"/>
</dbReference>
<dbReference type="OMA" id="YRQMQEY"/>
<dbReference type="KEGG" id="kng:KNAG_0D04450"/>
<evidence type="ECO:0000256" key="11">
    <source>
        <dbReference type="ARBA" id="ARBA00023054"/>
    </source>
</evidence>
<dbReference type="Proteomes" id="UP000006310">
    <property type="component" value="Chromosome 4"/>
</dbReference>
<dbReference type="GO" id="GO:0031571">
    <property type="term" value="P:mitotic G1 DNA damage checkpoint signaling"/>
    <property type="evidence" value="ECO:0007669"/>
    <property type="project" value="EnsemblFungi"/>
</dbReference>
<evidence type="ECO:0000256" key="13">
    <source>
        <dbReference type="PROSITE-ProRule" id="PRU00175"/>
    </source>
</evidence>
<dbReference type="Gene3D" id="3.30.40.10">
    <property type="entry name" value="Zinc/RING finger domain, C3HC4 (zinc finger)"/>
    <property type="match status" value="1"/>
</dbReference>
<dbReference type="InterPro" id="IPR013956">
    <property type="entry name" value="E3_ubiquit_lig_Bre1"/>
</dbReference>
<feature type="domain" description="RING-type" evidence="17">
    <location>
        <begin position="634"/>
        <end position="673"/>
    </location>
</feature>
<dbReference type="GO" id="GO:0006366">
    <property type="term" value="P:transcription by RNA polymerase II"/>
    <property type="evidence" value="ECO:0007669"/>
    <property type="project" value="EnsemblFungi"/>
</dbReference>
<dbReference type="GeneID" id="34525879"/>
<keyword evidence="9 14" id="KW-0862">Zinc</keyword>
<dbReference type="EMBL" id="HE978317">
    <property type="protein sequence ID" value="CCK70190.1"/>
    <property type="molecule type" value="Genomic_DNA"/>
</dbReference>
<accession>J7R5Q7</accession>
<dbReference type="RefSeq" id="XP_022464436.1">
    <property type="nucleotide sequence ID" value="XM_022607884.1"/>
</dbReference>
<dbReference type="FunFam" id="3.30.40.10:FF:000414">
    <property type="entry name" value="E3 ubiquitin protein ligase"/>
    <property type="match status" value="1"/>
</dbReference>
<evidence type="ECO:0000313" key="19">
    <source>
        <dbReference type="Proteomes" id="UP000006310"/>
    </source>
</evidence>